<keyword evidence="4 7" id="KW-0812">Transmembrane</keyword>
<comment type="similarity">
    <text evidence="7">Belongs to the binding-protein-dependent transport system permease family.</text>
</comment>
<dbReference type="Gene3D" id="1.10.3720.10">
    <property type="entry name" value="MetI-like"/>
    <property type="match status" value="1"/>
</dbReference>
<evidence type="ECO:0000256" key="3">
    <source>
        <dbReference type="ARBA" id="ARBA00022475"/>
    </source>
</evidence>
<dbReference type="PANTHER" id="PTHR30193:SF41">
    <property type="entry name" value="DIACETYLCHITOBIOSE UPTAKE SYSTEM PERMEASE PROTEIN NGCF"/>
    <property type="match status" value="1"/>
</dbReference>
<dbReference type="PANTHER" id="PTHR30193">
    <property type="entry name" value="ABC TRANSPORTER PERMEASE PROTEIN"/>
    <property type="match status" value="1"/>
</dbReference>
<keyword evidence="5 7" id="KW-1133">Transmembrane helix</keyword>
<dbReference type="AlphaFoldDB" id="A0A212L650"/>
<evidence type="ECO:0000256" key="2">
    <source>
        <dbReference type="ARBA" id="ARBA00022448"/>
    </source>
</evidence>
<feature type="transmembrane region" description="Helical" evidence="7">
    <location>
        <begin position="290"/>
        <end position="312"/>
    </location>
</feature>
<organism evidence="9">
    <name type="scientific">uncultured Pleomorphomonas sp</name>
    <dbReference type="NCBI Taxonomy" id="442121"/>
    <lineage>
        <taxon>Bacteria</taxon>
        <taxon>Pseudomonadati</taxon>
        <taxon>Pseudomonadota</taxon>
        <taxon>Alphaproteobacteria</taxon>
        <taxon>Hyphomicrobiales</taxon>
        <taxon>Pleomorphomonadaceae</taxon>
        <taxon>Pleomorphomonas</taxon>
        <taxon>environmental samples</taxon>
    </lineage>
</organism>
<keyword evidence="2 7" id="KW-0813">Transport</keyword>
<feature type="transmembrane region" description="Helical" evidence="7">
    <location>
        <begin position="100"/>
        <end position="121"/>
    </location>
</feature>
<dbReference type="GO" id="GO:0055085">
    <property type="term" value="P:transmembrane transport"/>
    <property type="evidence" value="ECO:0007669"/>
    <property type="project" value="InterPro"/>
</dbReference>
<protein>
    <submittedName>
        <fullName evidence="9">Permease component of ABC-type sugar transporter</fullName>
    </submittedName>
</protein>
<dbReference type="Pfam" id="PF00528">
    <property type="entry name" value="BPD_transp_1"/>
    <property type="match status" value="1"/>
</dbReference>
<sequence length="317" mass="34405">MTATLPSATDIPPASVSSPAGWIARVRQGGFAYLLLLPTVGMLTIFTLYPLLQGLFMAFYKRGVVVAERVPSSWPKFVGLDNFATLARDPEFLATLLKTIGFVVVAVPLLTVTSLALALLLKPVFRSVGFVRAVVFFPKMVSLLIIGIIWKWMFGYNSGVVNYALSLIDIAPVPWIEHDVMAQIAVVVVWVWANAGFYMMILIAGLGAIPDDLYEAAAIDAATPWRAFVRITLPLLKPTLALVVLLSSVEAFKVYELVVSLTAGGPGRSTVYLIQLIYETAFTKPNQAGVAAAQSLVLFVMLLVLSVAQLRFQKGRA</sequence>
<reference evidence="9" key="1">
    <citation type="submission" date="2016-08" db="EMBL/GenBank/DDBJ databases">
        <authorList>
            <person name="Seilhamer J.J."/>
        </authorList>
    </citation>
    <scope>NUCLEOTIDE SEQUENCE</scope>
    <source>
        <strain evidence="9">86</strain>
    </source>
</reference>
<dbReference type="EMBL" id="FMJD01000002">
    <property type="protein sequence ID" value="SCM72967.1"/>
    <property type="molecule type" value="Genomic_DNA"/>
</dbReference>
<evidence type="ECO:0000259" key="8">
    <source>
        <dbReference type="PROSITE" id="PS50928"/>
    </source>
</evidence>
<feature type="transmembrane region" description="Helical" evidence="7">
    <location>
        <begin position="133"/>
        <end position="154"/>
    </location>
</feature>
<feature type="transmembrane region" description="Helical" evidence="7">
    <location>
        <begin position="227"/>
        <end position="246"/>
    </location>
</feature>
<dbReference type="InterPro" id="IPR035906">
    <property type="entry name" value="MetI-like_sf"/>
</dbReference>
<dbReference type="RefSeq" id="WP_245426977.1">
    <property type="nucleotide sequence ID" value="NZ_LT608334.1"/>
</dbReference>
<dbReference type="InterPro" id="IPR000515">
    <property type="entry name" value="MetI-like"/>
</dbReference>
<dbReference type="PROSITE" id="PS50928">
    <property type="entry name" value="ABC_TM1"/>
    <property type="match status" value="1"/>
</dbReference>
<dbReference type="InterPro" id="IPR051393">
    <property type="entry name" value="ABC_transporter_permease"/>
</dbReference>
<comment type="subcellular location">
    <subcellularLocation>
        <location evidence="1 7">Cell membrane</location>
        <topology evidence="1 7">Multi-pass membrane protein</topology>
    </subcellularLocation>
</comment>
<evidence type="ECO:0000256" key="7">
    <source>
        <dbReference type="RuleBase" id="RU363032"/>
    </source>
</evidence>
<evidence type="ECO:0000256" key="4">
    <source>
        <dbReference type="ARBA" id="ARBA00022692"/>
    </source>
</evidence>
<proteinExistence type="inferred from homology"/>
<name>A0A212L650_9HYPH</name>
<evidence type="ECO:0000256" key="1">
    <source>
        <dbReference type="ARBA" id="ARBA00004651"/>
    </source>
</evidence>
<dbReference type="GO" id="GO:0005886">
    <property type="term" value="C:plasma membrane"/>
    <property type="evidence" value="ECO:0007669"/>
    <property type="project" value="UniProtKB-SubCell"/>
</dbReference>
<feature type="transmembrane region" description="Helical" evidence="7">
    <location>
        <begin position="184"/>
        <end position="207"/>
    </location>
</feature>
<keyword evidence="9" id="KW-0762">Sugar transport</keyword>
<dbReference type="CDD" id="cd06261">
    <property type="entry name" value="TM_PBP2"/>
    <property type="match status" value="1"/>
</dbReference>
<evidence type="ECO:0000256" key="6">
    <source>
        <dbReference type="ARBA" id="ARBA00023136"/>
    </source>
</evidence>
<keyword evidence="6 7" id="KW-0472">Membrane</keyword>
<evidence type="ECO:0000313" key="9">
    <source>
        <dbReference type="EMBL" id="SCM72967.1"/>
    </source>
</evidence>
<dbReference type="SUPFAM" id="SSF161098">
    <property type="entry name" value="MetI-like"/>
    <property type="match status" value="1"/>
</dbReference>
<accession>A0A212L650</accession>
<evidence type="ECO:0000256" key="5">
    <source>
        <dbReference type="ARBA" id="ARBA00022989"/>
    </source>
</evidence>
<keyword evidence="3" id="KW-1003">Cell membrane</keyword>
<feature type="transmembrane region" description="Helical" evidence="7">
    <location>
        <begin position="31"/>
        <end position="52"/>
    </location>
</feature>
<feature type="domain" description="ABC transmembrane type-1" evidence="8">
    <location>
        <begin position="96"/>
        <end position="309"/>
    </location>
</feature>
<gene>
    <name evidence="9" type="ORF">KL86PLE_100778</name>
</gene>